<dbReference type="STRING" id="1796616.A4V09_22115"/>
<sequence length="396" mass="48256">MPGVTKHIYNHEIRDIESMWNDELKTLKKLLPKNYKDEDIIILLKKYYPHEWQSVEIKCEYYNKKDRYLKSIKGKTRYNMQAPERILQNVPEYRRLISSEYRKKYALEYNEKIQLHEIELLWKKRESKIQKINKKVENAKLKTQQMTPSYIDKLIGLYERKDTSQKDRMYIIVELQKYYSPKVIQFFYKLNDTELNKQLRWIAFYHLQSFNYQPRARSQKYMQVHTKNKKTRDYLKNIYPNEHYDIPKNPDELEYRIENAKEQKMKRFDFFISHSSKDSSIVQKLISYENGKGYNIFCDWINDVDYLKRHLICDATLKVIEKRLEQSNAIIFVESTNSINSIWCKYELNYFEQFKRPIFCVKKVDVADGKFVLSPMNNKWYLDSDYKNYVLIGNKS</sequence>
<dbReference type="AlphaFoldDB" id="A0A1C7IEX0"/>
<name>A0A1C7IEX0_9FIRM</name>
<protein>
    <recommendedName>
        <fullName evidence="1">TIR domain-containing protein</fullName>
    </recommendedName>
</protein>
<evidence type="ECO:0000313" key="3">
    <source>
        <dbReference type="Proteomes" id="UP000092574"/>
    </source>
</evidence>
<keyword evidence="3" id="KW-1185">Reference proteome</keyword>
<organism evidence="2 3">
    <name type="scientific">Blautia pseudococcoides</name>
    <dbReference type="NCBI Taxonomy" id="1796616"/>
    <lineage>
        <taxon>Bacteria</taxon>
        <taxon>Bacillati</taxon>
        <taxon>Bacillota</taxon>
        <taxon>Clostridia</taxon>
        <taxon>Lachnospirales</taxon>
        <taxon>Lachnospiraceae</taxon>
        <taxon>Blautia</taxon>
    </lineage>
</organism>
<feature type="domain" description="TIR" evidence="1">
    <location>
        <begin position="266"/>
        <end position="396"/>
    </location>
</feature>
<proteinExistence type="predicted"/>
<reference evidence="2" key="1">
    <citation type="submission" date="2017-04" db="EMBL/GenBank/DDBJ databases">
        <title>Complete Genome Sequences of Twelve Strains of a Stable Defined Moderately Diverse Mouse Microbiota 2 (sDMDMm2).</title>
        <authorList>
            <person name="Uchimura Y."/>
            <person name="Wyss M."/>
            <person name="Brugiroux S."/>
            <person name="Limenitakis J.P."/>
            <person name="Stecher B."/>
            <person name="McCoy K.D."/>
            <person name="Macpherson A.J."/>
        </authorList>
    </citation>
    <scope>NUCLEOTIDE SEQUENCE</scope>
    <source>
        <strain evidence="2">YL58</strain>
    </source>
</reference>
<dbReference type="InterPro" id="IPR000157">
    <property type="entry name" value="TIR_dom"/>
</dbReference>
<dbReference type="EMBL" id="CP015405">
    <property type="protein sequence ID" value="ANU78201.1"/>
    <property type="molecule type" value="Genomic_DNA"/>
</dbReference>
<dbReference type="Proteomes" id="UP000092574">
    <property type="component" value="Chromosome"/>
</dbReference>
<evidence type="ECO:0000313" key="2">
    <source>
        <dbReference type="EMBL" id="ANU78201.1"/>
    </source>
</evidence>
<dbReference type="RefSeq" id="WP_065544286.1">
    <property type="nucleotide sequence ID" value="NZ_CP015405.2"/>
</dbReference>
<accession>A0A1C7IEX0</accession>
<dbReference type="PROSITE" id="PS50104">
    <property type="entry name" value="TIR"/>
    <property type="match status" value="1"/>
</dbReference>
<dbReference type="InterPro" id="IPR035897">
    <property type="entry name" value="Toll_tir_struct_dom_sf"/>
</dbReference>
<dbReference type="KEGG" id="byl:A4V09_22115"/>
<dbReference type="OrthoDB" id="9810385at2"/>
<gene>
    <name evidence="2" type="ORF">A4V09_22115</name>
</gene>
<dbReference type="GO" id="GO:0007165">
    <property type="term" value="P:signal transduction"/>
    <property type="evidence" value="ECO:0007669"/>
    <property type="project" value="InterPro"/>
</dbReference>
<dbReference type="Gene3D" id="3.40.50.10140">
    <property type="entry name" value="Toll/interleukin-1 receptor homology (TIR) domain"/>
    <property type="match status" value="1"/>
</dbReference>
<dbReference type="Pfam" id="PF13676">
    <property type="entry name" value="TIR_2"/>
    <property type="match status" value="1"/>
</dbReference>
<evidence type="ECO:0000259" key="1">
    <source>
        <dbReference type="PROSITE" id="PS50104"/>
    </source>
</evidence>
<dbReference type="SUPFAM" id="SSF52200">
    <property type="entry name" value="Toll/Interleukin receptor TIR domain"/>
    <property type="match status" value="1"/>
</dbReference>